<evidence type="ECO:0000313" key="2">
    <source>
        <dbReference type="Proteomes" id="UP000225262"/>
    </source>
</evidence>
<dbReference type="Proteomes" id="UP000225262">
    <property type="component" value="Segment"/>
</dbReference>
<sequence>MTQLLEYFIGGHLDGQTRIYDESLPPQIAAVDEPNGTIDVYVRQPIFDDHEKRHWVCVESPEEMLALREFRQAPNVGQKHFTVAELRAAVAALDAMGFPDDAPVRAQITWTGHLKHLSTSRDDKQETE</sequence>
<reference evidence="1 2" key="1">
    <citation type="submission" date="2017-06" db="EMBL/GenBank/DDBJ databases">
        <authorList>
            <person name="Conboy A.J."/>
            <person name="Conboy D.B."/>
            <person name="Cross T."/>
            <person name="Shade D."/>
            <person name="Dunbar D."/>
            <person name="Schaff J.E."/>
            <person name="Dashiell C.L."/>
            <person name="Macialek J.A."/>
            <person name="Klyczek K."/>
            <person name="Bradley K.W."/>
            <person name="Asai D.J."/>
            <person name="Bowman C.A."/>
            <person name="Russell D.A."/>
            <person name="Pope W.H."/>
            <person name="Jacobs-Sera D."/>
            <person name="Hendrix R.W."/>
            <person name="Hatfull G.F."/>
        </authorList>
    </citation>
    <scope>NUCLEOTIDE SEQUENCE [LARGE SCALE GENOMIC DNA]</scope>
</reference>
<gene>
    <name evidence="1" type="ORF">SEA_SHADE_65</name>
</gene>
<dbReference type="OrthoDB" id="12934at10239"/>
<name>A0A222Z9M0_9CAUD</name>
<organism evidence="1 2">
    <name type="scientific">Arthrobacter phage Shade</name>
    <dbReference type="NCBI Taxonomy" id="2024283"/>
    <lineage>
        <taxon>Viruses</taxon>
        <taxon>Duplodnaviria</taxon>
        <taxon>Heunggongvirae</taxon>
        <taxon>Uroviricota</taxon>
        <taxon>Caudoviricetes</taxon>
        <taxon>Berryhillviridae</taxon>
        <taxon>Marthavirus</taxon>
        <taxon>Marthavirus shade</taxon>
    </lineage>
</organism>
<protein>
    <submittedName>
        <fullName evidence="1">Uncharacterized protein</fullName>
    </submittedName>
</protein>
<accession>A0A222Z9M0</accession>
<keyword evidence="2" id="KW-1185">Reference proteome</keyword>
<proteinExistence type="predicted"/>
<evidence type="ECO:0000313" key="1">
    <source>
        <dbReference type="EMBL" id="ASR80770.1"/>
    </source>
</evidence>
<dbReference type="EMBL" id="MF189178">
    <property type="protein sequence ID" value="ASR80770.1"/>
    <property type="molecule type" value="Genomic_DNA"/>
</dbReference>